<dbReference type="GO" id="GO:0016872">
    <property type="term" value="F:intramolecular lyase activity"/>
    <property type="evidence" value="ECO:0007669"/>
    <property type="project" value="InterPro"/>
</dbReference>
<sequence length="775" mass="85655">MPPGRKRRAHPEQQNNANSDDEGRPTQRRRQSQDNVSASDASEDEGHRAPSSTDVMVKKMVRLALSSEYARLPIRRTEISAKILGEQGARQFKLVFDEAQKVLRHRFGMQMIELPAKEKVTITQRRAAQRVEKPSTASKSWMVMSTLPPSFRTPEILPPSKAPTSFLDSTYTALYTFIISVITLSGGSILEQRLDRYLKRTSIEQYTPIDRTDRLLQRLCKEGYLVRNREMDGGEEVIEYMVGPRGKIEVGESGVSGLVRKVYGRDAPAEGEAIDEFEARLARSVGVKRTAQVTEAASTTVAEESVKYSCNKRRGSWMIVTNHVMSTDLRRVVIFRVKASSEEQMIKVQVRPRLIQRTANRASRQVSTGPNLRASSKPVGEVNPLRSSARKPNQAQPEAAIAHYRRRMALSAAGIVLCGATMYGMVKSNSFGLPEDAAKKEGEPNPNNLNNGNIKLDGPSEFPSSPSVIRIQGQDGAEQVETGNSSVPLFPTTIRLPKSMSDTRLTPGQDLPIAPESEEEYQLLGFGIRSVSFLSIQVYVVGVYVAKSDIGTLQRRLVHTGVQAPAIGADQPGTVGAAAAATSLVSTERDALKKLLLDPELGEAAWTSILKEGNIRTAIRIVPTRNTDFMHLRDAWVRHMTNRAQKESARIKELAKTKGDQPVPLRSEFDDETFGQSVSEFKTLLGGGSRKNIPKGQVLLLLRDQQGALDALFQRDPKEPIQWLGRVADERVSRCVWLNYLAGKQVASEPARQSIVEGTMGIVERPVGTVTQKVI</sequence>
<dbReference type="Gene3D" id="3.50.70.10">
    <property type="match status" value="1"/>
</dbReference>
<organism evidence="3 4">
    <name type="scientific">Talaromyces amestolkiae</name>
    <dbReference type="NCBI Taxonomy" id="1196081"/>
    <lineage>
        <taxon>Eukaryota</taxon>
        <taxon>Fungi</taxon>
        <taxon>Dikarya</taxon>
        <taxon>Ascomycota</taxon>
        <taxon>Pezizomycotina</taxon>
        <taxon>Eurotiomycetes</taxon>
        <taxon>Eurotiomycetidae</taxon>
        <taxon>Eurotiales</taxon>
        <taxon>Trichocomaceae</taxon>
        <taxon>Talaromyces</taxon>
        <taxon>Talaromyces sect. Talaromyces</taxon>
    </lineage>
</organism>
<dbReference type="InterPro" id="IPR036298">
    <property type="entry name" value="Chalcone_isomerase_sf"/>
</dbReference>
<dbReference type="Gene3D" id="1.10.10.1210">
    <property type="entry name" value="MAGE homology domain, winged helix WH2 motif"/>
    <property type="match status" value="1"/>
</dbReference>
<dbReference type="Pfam" id="PF01454">
    <property type="entry name" value="MAGE"/>
    <property type="match status" value="1"/>
</dbReference>
<feature type="region of interest" description="Disordered" evidence="1">
    <location>
        <begin position="359"/>
        <end position="396"/>
    </location>
</feature>
<dbReference type="GeneID" id="63789627"/>
<dbReference type="PANTHER" id="PTHR47284">
    <property type="entry name" value="FATTY-ACID-BINDING PROTEIN 2"/>
    <property type="match status" value="1"/>
</dbReference>
<keyword evidence="4" id="KW-1185">Reference proteome</keyword>
<evidence type="ECO:0000259" key="2">
    <source>
        <dbReference type="SMART" id="SM01373"/>
    </source>
</evidence>
<dbReference type="InterPro" id="IPR016087">
    <property type="entry name" value="Chalcone_isomerase"/>
</dbReference>
<dbReference type="InterPro" id="IPR041899">
    <property type="entry name" value="MAGE_WH2"/>
</dbReference>
<dbReference type="Pfam" id="PF16035">
    <property type="entry name" value="Chalcone_2"/>
    <property type="match status" value="1"/>
</dbReference>
<name>A0A364KLG6_TALAM</name>
<dbReference type="InterPro" id="IPR016088">
    <property type="entry name" value="Chalcone_isomerase_3-sand"/>
</dbReference>
<dbReference type="AlphaFoldDB" id="A0A364KLG6"/>
<dbReference type="RefSeq" id="XP_040728915.1">
    <property type="nucleotide sequence ID" value="XM_040876430.1"/>
</dbReference>
<feature type="compositionally biased region" description="Polar residues" evidence="1">
    <location>
        <begin position="359"/>
        <end position="374"/>
    </location>
</feature>
<dbReference type="STRING" id="1196081.A0A364KLG6"/>
<dbReference type="SMART" id="SM01373">
    <property type="entry name" value="MAGE"/>
    <property type="match status" value="1"/>
</dbReference>
<dbReference type="InterPro" id="IPR041898">
    <property type="entry name" value="MAGE_WH1"/>
</dbReference>
<comment type="caution">
    <text evidence="3">The sequence shown here is derived from an EMBL/GenBank/DDBJ whole genome shotgun (WGS) entry which is preliminary data.</text>
</comment>
<dbReference type="PANTHER" id="PTHR47284:SF3">
    <property type="entry name" value="FATTY-ACID-BINDING PROTEIN 2"/>
    <property type="match status" value="1"/>
</dbReference>
<protein>
    <recommendedName>
        <fullName evidence="2">MAGE domain-containing protein</fullName>
    </recommendedName>
</protein>
<dbReference type="InterPro" id="IPR002190">
    <property type="entry name" value="MHD_dom"/>
</dbReference>
<dbReference type="SUPFAM" id="SSF54626">
    <property type="entry name" value="Chalcone isomerase"/>
    <property type="match status" value="1"/>
</dbReference>
<gene>
    <name evidence="3" type="ORF">BHQ10_000410</name>
</gene>
<evidence type="ECO:0000313" key="4">
    <source>
        <dbReference type="Proteomes" id="UP000249363"/>
    </source>
</evidence>
<dbReference type="Gene3D" id="1.10.10.1200">
    <property type="entry name" value="MAGE homology domain, winged helix WH1 motif"/>
    <property type="match status" value="1"/>
</dbReference>
<accession>A0A364KLG6</accession>
<proteinExistence type="predicted"/>
<evidence type="ECO:0000313" key="3">
    <source>
        <dbReference type="EMBL" id="RAO64398.1"/>
    </source>
</evidence>
<evidence type="ECO:0000256" key="1">
    <source>
        <dbReference type="SAM" id="MobiDB-lite"/>
    </source>
</evidence>
<dbReference type="OrthoDB" id="18193at2759"/>
<feature type="domain" description="MAGE" evidence="2">
    <location>
        <begin position="60"/>
        <end position="255"/>
    </location>
</feature>
<dbReference type="Proteomes" id="UP000249363">
    <property type="component" value="Unassembled WGS sequence"/>
</dbReference>
<feature type="region of interest" description="Disordered" evidence="1">
    <location>
        <begin position="1"/>
        <end position="54"/>
    </location>
</feature>
<reference evidence="3 4" key="1">
    <citation type="journal article" date="2017" name="Biotechnol. Biofuels">
        <title>Differential beta-glucosidase expression as a function of carbon source availability in Talaromyces amestolkiae: a genomic and proteomic approach.</title>
        <authorList>
            <person name="de Eugenio L.I."/>
            <person name="Mendez-Liter J.A."/>
            <person name="Nieto-Dominguez M."/>
            <person name="Alonso L."/>
            <person name="Gil-Munoz J."/>
            <person name="Barriuso J."/>
            <person name="Prieto A."/>
            <person name="Martinez M.J."/>
        </authorList>
    </citation>
    <scope>NUCLEOTIDE SEQUENCE [LARGE SCALE GENOMIC DNA]</scope>
    <source>
        <strain evidence="3 4">CIB</strain>
    </source>
</reference>
<dbReference type="EMBL" id="MIKG01000001">
    <property type="protein sequence ID" value="RAO64398.1"/>
    <property type="molecule type" value="Genomic_DNA"/>
</dbReference>